<dbReference type="AlphaFoldDB" id="A0A2D0N2K5"/>
<organism evidence="2 3">
    <name type="scientific">Flavilitoribacter nigricans (strain ATCC 23147 / DSM 23189 / NBRC 102662 / NCIMB 1420 / SS-2)</name>
    <name type="common">Lewinella nigricans</name>
    <dbReference type="NCBI Taxonomy" id="1122177"/>
    <lineage>
        <taxon>Bacteria</taxon>
        <taxon>Pseudomonadati</taxon>
        <taxon>Bacteroidota</taxon>
        <taxon>Saprospiria</taxon>
        <taxon>Saprospirales</taxon>
        <taxon>Lewinellaceae</taxon>
        <taxon>Flavilitoribacter</taxon>
    </lineage>
</organism>
<dbReference type="EMBL" id="PDUD01000038">
    <property type="protein sequence ID" value="PHN02640.1"/>
    <property type="molecule type" value="Genomic_DNA"/>
</dbReference>
<comment type="caution">
    <text evidence="2">The sequence shown here is derived from an EMBL/GenBank/DDBJ whole genome shotgun (WGS) entry which is preliminary data.</text>
</comment>
<gene>
    <name evidence="2" type="ORF">CRP01_31085</name>
</gene>
<evidence type="ECO:0000313" key="3">
    <source>
        <dbReference type="Proteomes" id="UP000223913"/>
    </source>
</evidence>
<keyword evidence="1" id="KW-0812">Transmembrane</keyword>
<name>A0A2D0N2K5_FLAN2</name>
<protein>
    <submittedName>
        <fullName evidence="2">Uncharacterized protein</fullName>
    </submittedName>
</protein>
<dbReference type="RefSeq" id="WP_099153969.1">
    <property type="nucleotide sequence ID" value="NZ_PDUD01000038.1"/>
</dbReference>
<sequence>MSKNERLQSTIAIFIATIALMISVWQGCEQRRHNRLSVRPLLGFETISHNDTRSIKLMNSGLGPAVIESFQIGLDGKQLDAESGNPWRPVIDARNLRGKYSAMYYFAEASIIKPEETYSLLTWTPGDTLALGITISIRYQSLYEEDYTITESF</sequence>
<dbReference type="PROSITE" id="PS51257">
    <property type="entry name" value="PROKAR_LIPOPROTEIN"/>
    <property type="match status" value="1"/>
</dbReference>
<reference evidence="2 3" key="1">
    <citation type="submission" date="2017-10" db="EMBL/GenBank/DDBJ databases">
        <title>The draft genome sequence of Lewinella nigricans NBRC 102662.</title>
        <authorList>
            <person name="Wang K."/>
        </authorList>
    </citation>
    <scope>NUCLEOTIDE SEQUENCE [LARGE SCALE GENOMIC DNA]</scope>
    <source>
        <strain evidence="2 3">NBRC 102662</strain>
    </source>
</reference>
<feature type="transmembrane region" description="Helical" evidence="1">
    <location>
        <begin position="6"/>
        <end position="25"/>
    </location>
</feature>
<keyword evidence="3" id="KW-1185">Reference proteome</keyword>
<keyword evidence="1" id="KW-0472">Membrane</keyword>
<dbReference type="Proteomes" id="UP000223913">
    <property type="component" value="Unassembled WGS sequence"/>
</dbReference>
<proteinExistence type="predicted"/>
<evidence type="ECO:0000256" key="1">
    <source>
        <dbReference type="SAM" id="Phobius"/>
    </source>
</evidence>
<dbReference type="OrthoDB" id="9182201at2"/>
<accession>A0A2D0N2K5</accession>
<keyword evidence="1" id="KW-1133">Transmembrane helix</keyword>
<evidence type="ECO:0000313" key="2">
    <source>
        <dbReference type="EMBL" id="PHN02640.1"/>
    </source>
</evidence>